<evidence type="ECO:0000256" key="7">
    <source>
        <dbReference type="ARBA" id="ARBA00023014"/>
    </source>
</evidence>
<dbReference type="InterPro" id="IPR017900">
    <property type="entry name" value="4Fe4S_Fe_S_CS"/>
</dbReference>
<evidence type="ECO:0000313" key="9">
    <source>
        <dbReference type="EMBL" id="MBC8585235.1"/>
    </source>
</evidence>
<dbReference type="PANTHER" id="PTHR43034:SF2">
    <property type="entry name" value="ION-TRANSLOCATING OXIDOREDUCTASE COMPLEX SUBUNIT C"/>
    <property type="match status" value="1"/>
</dbReference>
<dbReference type="Pfam" id="PF10531">
    <property type="entry name" value="SLBB"/>
    <property type="match status" value="1"/>
</dbReference>
<keyword evidence="2" id="KW-0004">4Fe-4S</keyword>
<evidence type="ECO:0000256" key="3">
    <source>
        <dbReference type="ARBA" id="ARBA00022723"/>
    </source>
</evidence>
<dbReference type="GO" id="GO:0016020">
    <property type="term" value="C:membrane"/>
    <property type="evidence" value="ECO:0007669"/>
    <property type="project" value="InterPro"/>
</dbReference>
<gene>
    <name evidence="9" type="ORF">H8705_06525</name>
</gene>
<keyword evidence="5" id="KW-0249">Electron transport</keyword>
<dbReference type="InterPro" id="IPR019554">
    <property type="entry name" value="Soluble_ligand-bd"/>
</dbReference>
<dbReference type="InterPro" id="IPR009051">
    <property type="entry name" value="Helical_ferredxn"/>
</dbReference>
<accession>A0A926ES21</accession>
<evidence type="ECO:0000256" key="6">
    <source>
        <dbReference type="ARBA" id="ARBA00023004"/>
    </source>
</evidence>
<dbReference type="Pfam" id="PF13375">
    <property type="entry name" value="RnfC_N"/>
    <property type="match status" value="1"/>
</dbReference>
<dbReference type="Gene3D" id="1.10.1060.10">
    <property type="entry name" value="Alpha-helical ferredoxin"/>
    <property type="match status" value="1"/>
</dbReference>
<dbReference type="SUPFAM" id="SSF142984">
    <property type="entry name" value="Nqo1 middle domain-like"/>
    <property type="match status" value="1"/>
</dbReference>
<dbReference type="SUPFAM" id="SSF46548">
    <property type="entry name" value="alpha-helical ferredoxin"/>
    <property type="match status" value="1"/>
</dbReference>
<dbReference type="Gene3D" id="3.40.50.11540">
    <property type="entry name" value="NADH-ubiquinone oxidoreductase 51kDa subunit"/>
    <property type="match status" value="1"/>
</dbReference>
<sequence length="451" mass="49398">MSLLEIIEGAGIVGCGGAGFPTHVKLGCQVEYLIINGAECEPLLRTDRYLMIHKAPQIIQAVEETAKQIGAEKIFIALKCTYKEEIASLTKAIQEKNSSVHLYEMKNFYPAGDEQIMVCDVTGRTVPPAGIPLDVGAVVSNIATMYAVFEAMQGKNFTHKYLTVTGEVAHPTVVYAPLGAGFEDCIQAAGGALLEDYMVIAGGPLMGKLFGKEEARAQVVSKTTSGIILLPKQAALVSGRETPLRSILNRAKSACIQCSNCTEMCPRYLTGHPLRPHKIMRKLAYNADVTELLEDFDIRQAQICSECGVCETFACPMGLHPRQVNVYVKQALAQAKIKYQKSQEEPVFARDEREYRRIPSKRIAARLGVVKYYDYQIDELKEIQPSHVEIPLRQHIGAPSEAVVKAGEKVVCGQLIGKKPQKALGANIHASIDGTVVSVGERVVIERRETK</sequence>
<dbReference type="SUPFAM" id="SSF142019">
    <property type="entry name" value="Nqo1 FMN-binding domain-like"/>
    <property type="match status" value="1"/>
</dbReference>
<keyword evidence="1" id="KW-0813">Transport</keyword>
<dbReference type="InterPro" id="IPR026902">
    <property type="entry name" value="RnfC_N"/>
</dbReference>
<dbReference type="InterPro" id="IPR017054">
    <property type="entry name" value="PduS"/>
</dbReference>
<dbReference type="GO" id="GO:0046872">
    <property type="term" value="F:metal ion binding"/>
    <property type="evidence" value="ECO:0007669"/>
    <property type="project" value="UniProtKB-KW"/>
</dbReference>
<feature type="domain" description="4Fe-4S ferredoxin-type" evidence="8">
    <location>
        <begin position="294"/>
        <end position="325"/>
    </location>
</feature>
<dbReference type="PIRSF" id="PIRSF036408">
    <property type="entry name" value="PduS_prd"/>
    <property type="match status" value="1"/>
</dbReference>
<evidence type="ECO:0000313" key="10">
    <source>
        <dbReference type="Proteomes" id="UP000623678"/>
    </source>
</evidence>
<dbReference type="EMBL" id="JACRTD010000004">
    <property type="protein sequence ID" value="MBC8585235.1"/>
    <property type="molecule type" value="Genomic_DNA"/>
</dbReference>
<dbReference type="InterPro" id="IPR010208">
    <property type="entry name" value="Ion_transpt_RnfC/RsxC"/>
</dbReference>
<dbReference type="InterPro" id="IPR037225">
    <property type="entry name" value="Nuo51_FMN-bd_sf"/>
</dbReference>
<dbReference type="GO" id="GO:0009055">
    <property type="term" value="F:electron transfer activity"/>
    <property type="evidence" value="ECO:0007669"/>
    <property type="project" value="InterPro"/>
</dbReference>
<evidence type="ECO:0000256" key="1">
    <source>
        <dbReference type="ARBA" id="ARBA00022448"/>
    </source>
</evidence>
<keyword evidence="10" id="KW-1185">Reference proteome</keyword>
<comment type="caution">
    <text evidence="9">The sequence shown here is derived from an EMBL/GenBank/DDBJ whole genome shotgun (WGS) entry which is preliminary data.</text>
</comment>
<keyword evidence="7" id="KW-0411">Iron-sulfur</keyword>
<evidence type="ECO:0000256" key="2">
    <source>
        <dbReference type="ARBA" id="ARBA00022485"/>
    </source>
</evidence>
<name>A0A926ES21_9FIRM</name>
<dbReference type="Proteomes" id="UP000623678">
    <property type="component" value="Unassembled WGS sequence"/>
</dbReference>
<proteinExistence type="predicted"/>
<evidence type="ECO:0000256" key="5">
    <source>
        <dbReference type="ARBA" id="ARBA00022982"/>
    </source>
</evidence>
<dbReference type="InterPro" id="IPR017896">
    <property type="entry name" value="4Fe4S_Fe-S-bd"/>
</dbReference>
<dbReference type="Pfam" id="PF13534">
    <property type="entry name" value="Fer4_17"/>
    <property type="match status" value="1"/>
</dbReference>
<dbReference type="PROSITE" id="PS00198">
    <property type="entry name" value="4FE4S_FER_1"/>
    <property type="match status" value="1"/>
</dbReference>
<evidence type="ECO:0000256" key="4">
    <source>
        <dbReference type="ARBA" id="ARBA00022737"/>
    </source>
</evidence>
<dbReference type="PROSITE" id="PS51379">
    <property type="entry name" value="4FE4S_FER_2"/>
    <property type="match status" value="1"/>
</dbReference>
<organism evidence="9 10">
    <name type="scientific">Youxingia wuxianensis</name>
    <dbReference type="NCBI Taxonomy" id="2763678"/>
    <lineage>
        <taxon>Bacteria</taxon>
        <taxon>Bacillati</taxon>
        <taxon>Bacillota</taxon>
        <taxon>Clostridia</taxon>
        <taxon>Eubacteriales</taxon>
        <taxon>Oscillospiraceae</taxon>
        <taxon>Youxingia</taxon>
    </lineage>
</organism>
<dbReference type="GO" id="GO:0051539">
    <property type="term" value="F:4 iron, 4 sulfur cluster binding"/>
    <property type="evidence" value="ECO:0007669"/>
    <property type="project" value="UniProtKB-KW"/>
</dbReference>
<keyword evidence="4" id="KW-0677">Repeat</keyword>
<keyword evidence="6" id="KW-0408">Iron</keyword>
<dbReference type="AlphaFoldDB" id="A0A926ES21"/>
<evidence type="ECO:0000259" key="8">
    <source>
        <dbReference type="PROSITE" id="PS51379"/>
    </source>
</evidence>
<reference evidence="9" key="1">
    <citation type="submission" date="2020-08" db="EMBL/GenBank/DDBJ databases">
        <title>Genome public.</title>
        <authorList>
            <person name="Liu C."/>
            <person name="Sun Q."/>
        </authorList>
    </citation>
    <scope>NUCLEOTIDE SEQUENCE</scope>
    <source>
        <strain evidence="9">NSJ-64</strain>
    </source>
</reference>
<dbReference type="InterPro" id="IPR011538">
    <property type="entry name" value="Nuo51_FMN-bd"/>
</dbReference>
<dbReference type="RefSeq" id="WP_262395019.1">
    <property type="nucleotide sequence ID" value="NZ_JACRTD010000004.1"/>
</dbReference>
<dbReference type="Gene3D" id="3.10.20.600">
    <property type="match status" value="1"/>
</dbReference>
<protein>
    <submittedName>
        <fullName evidence="9">4Fe-4S dicluster domain-containing protein</fullName>
    </submittedName>
</protein>
<dbReference type="Pfam" id="PF01512">
    <property type="entry name" value="Complex1_51K"/>
    <property type="match status" value="1"/>
</dbReference>
<dbReference type="PANTHER" id="PTHR43034">
    <property type="entry name" value="ION-TRANSLOCATING OXIDOREDUCTASE COMPLEX SUBUNIT C"/>
    <property type="match status" value="1"/>
</dbReference>
<keyword evidence="3" id="KW-0479">Metal-binding</keyword>